<evidence type="ECO:0000256" key="13">
    <source>
        <dbReference type="SAM" id="MobiDB-lite"/>
    </source>
</evidence>
<name>A0AAY4AIA5_9TELE</name>
<dbReference type="InterPro" id="IPR000719">
    <property type="entry name" value="Prot_kinase_dom"/>
</dbReference>
<feature type="region of interest" description="Disordered" evidence="13">
    <location>
        <begin position="1476"/>
        <end position="1504"/>
    </location>
</feature>
<dbReference type="PROSITE" id="PS50011">
    <property type="entry name" value="PROTEIN_KINASE_DOM"/>
    <property type="match status" value="1"/>
</dbReference>
<feature type="compositionally biased region" description="Basic and acidic residues" evidence="13">
    <location>
        <begin position="1126"/>
        <end position="1138"/>
    </location>
</feature>
<evidence type="ECO:0000313" key="15">
    <source>
        <dbReference type="Ensembl" id="ENSDCDP00010008643.1"/>
    </source>
</evidence>
<feature type="region of interest" description="Disordered" evidence="13">
    <location>
        <begin position="625"/>
        <end position="663"/>
    </location>
</feature>
<feature type="compositionally biased region" description="Polar residues" evidence="13">
    <location>
        <begin position="1041"/>
        <end position="1088"/>
    </location>
</feature>
<keyword evidence="5" id="KW-0808">Transferase</keyword>
<keyword evidence="7" id="KW-0418">Kinase</keyword>
<feature type="region of interest" description="Disordered" evidence="13">
    <location>
        <begin position="675"/>
        <end position="752"/>
    </location>
</feature>
<dbReference type="Proteomes" id="UP000694580">
    <property type="component" value="Chromosome 3"/>
</dbReference>
<dbReference type="PROSITE" id="PS00108">
    <property type="entry name" value="PROTEIN_KINASE_ST"/>
    <property type="match status" value="1"/>
</dbReference>
<evidence type="ECO:0000313" key="16">
    <source>
        <dbReference type="Proteomes" id="UP000694580"/>
    </source>
</evidence>
<comment type="similarity">
    <text evidence="1">Belongs to the protein kinase superfamily. STE Ser/Thr protein kinase family. STE20 subfamily.</text>
</comment>
<proteinExistence type="inferred from homology"/>
<feature type="compositionally biased region" description="Basic and acidic residues" evidence="13">
    <location>
        <begin position="625"/>
        <end position="642"/>
    </location>
</feature>
<keyword evidence="12" id="KW-0175">Coiled coil</keyword>
<evidence type="ECO:0000256" key="1">
    <source>
        <dbReference type="ARBA" id="ARBA00008874"/>
    </source>
</evidence>
<dbReference type="GO" id="GO:0004674">
    <property type="term" value="F:protein serine/threonine kinase activity"/>
    <property type="evidence" value="ECO:0007669"/>
    <property type="project" value="UniProtKB-KW"/>
</dbReference>
<evidence type="ECO:0000256" key="6">
    <source>
        <dbReference type="ARBA" id="ARBA00022741"/>
    </source>
</evidence>
<feature type="compositionally biased region" description="Basic and acidic residues" evidence="13">
    <location>
        <begin position="682"/>
        <end position="691"/>
    </location>
</feature>
<dbReference type="InterPro" id="IPR011009">
    <property type="entry name" value="Kinase-like_dom_sf"/>
</dbReference>
<feature type="region of interest" description="Disordered" evidence="13">
    <location>
        <begin position="764"/>
        <end position="786"/>
    </location>
</feature>
<gene>
    <name evidence="15" type="primary">si:dkey-81j8.6</name>
</gene>
<reference evidence="15" key="3">
    <citation type="submission" date="2025-09" db="UniProtKB">
        <authorList>
            <consortium name="Ensembl"/>
        </authorList>
    </citation>
    <scope>IDENTIFICATION</scope>
</reference>
<feature type="region of interest" description="Disordered" evidence="13">
    <location>
        <begin position="332"/>
        <end position="393"/>
    </location>
</feature>
<keyword evidence="8 11" id="KW-0067">ATP-binding</keyword>
<dbReference type="InterPro" id="IPR017441">
    <property type="entry name" value="Protein_kinase_ATP_BS"/>
</dbReference>
<feature type="compositionally biased region" description="Basic and acidic residues" evidence="13">
    <location>
        <begin position="910"/>
        <end position="922"/>
    </location>
</feature>
<evidence type="ECO:0000256" key="3">
    <source>
        <dbReference type="ARBA" id="ARBA00022527"/>
    </source>
</evidence>
<dbReference type="GO" id="GO:0005524">
    <property type="term" value="F:ATP binding"/>
    <property type="evidence" value="ECO:0007669"/>
    <property type="project" value="UniProtKB-UniRule"/>
</dbReference>
<organism evidence="15 16">
    <name type="scientific">Denticeps clupeoides</name>
    <name type="common">denticle herring</name>
    <dbReference type="NCBI Taxonomy" id="299321"/>
    <lineage>
        <taxon>Eukaryota</taxon>
        <taxon>Metazoa</taxon>
        <taxon>Chordata</taxon>
        <taxon>Craniata</taxon>
        <taxon>Vertebrata</taxon>
        <taxon>Euteleostomi</taxon>
        <taxon>Actinopterygii</taxon>
        <taxon>Neopterygii</taxon>
        <taxon>Teleostei</taxon>
        <taxon>Clupei</taxon>
        <taxon>Clupeiformes</taxon>
        <taxon>Denticipitoidei</taxon>
        <taxon>Denticipitidae</taxon>
        <taxon>Denticeps</taxon>
    </lineage>
</organism>
<protein>
    <recommendedName>
        <fullName evidence="2">non-specific serine/threonine protein kinase</fullName>
        <ecNumber evidence="2">2.7.11.1</ecNumber>
    </recommendedName>
</protein>
<feature type="region of interest" description="Disordered" evidence="13">
    <location>
        <begin position="874"/>
        <end position="895"/>
    </location>
</feature>
<dbReference type="PANTHER" id="PTHR46538">
    <property type="entry name" value="PROTEIN KINASE DOMAIN-CONTAINING PROTEIN"/>
    <property type="match status" value="1"/>
</dbReference>
<feature type="coiled-coil region" evidence="12">
    <location>
        <begin position="1151"/>
        <end position="1274"/>
    </location>
</feature>
<evidence type="ECO:0000256" key="12">
    <source>
        <dbReference type="SAM" id="Coils"/>
    </source>
</evidence>
<dbReference type="InterPro" id="IPR022165">
    <property type="entry name" value="PKK"/>
</dbReference>
<feature type="compositionally biased region" description="Low complexity" evidence="13">
    <location>
        <begin position="356"/>
        <end position="366"/>
    </location>
</feature>
<feature type="compositionally biased region" description="Polar residues" evidence="13">
    <location>
        <begin position="423"/>
        <end position="452"/>
    </location>
</feature>
<comment type="catalytic activity">
    <reaction evidence="9">
        <text>L-threonyl-[protein] + ATP = O-phospho-L-threonyl-[protein] + ADP + H(+)</text>
        <dbReference type="Rhea" id="RHEA:46608"/>
        <dbReference type="Rhea" id="RHEA-COMP:11060"/>
        <dbReference type="Rhea" id="RHEA-COMP:11605"/>
        <dbReference type="ChEBI" id="CHEBI:15378"/>
        <dbReference type="ChEBI" id="CHEBI:30013"/>
        <dbReference type="ChEBI" id="CHEBI:30616"/>
        <dbReference type="ChEBI" id="CHEBI:61977"/>
        <dbReference type="ChEBI" id="CHEBI:456216"/>
        <dbReference type="EC" id="2.7.11.1"/>
    </reaction>
</comment>
<dbReference type="FunFam" id="1.10.510.10:FF:001298">
    <property type="entry name" value="STE20-like kinase"/>
    <property type="match status" value="1"/>
</dbReference>
<dbReference type="InterPro" id="IPR051585">
    <property type="entry name" value="STE20_Ser/Thr_Kinases"/>
</dbReference>
<reference evidence="15" key="2">
    <citation type="submission" date="2025-08" db="UniProtKB">
        <authorList>
            <consortium name="Ensembl"/>
        </authorList>
    </citation>
    <scope>IDENTIFICATION</scope>
</reference>
<keyword evidence="3" id="KW-0723">Serine/threonine-protein kinase</keyword>
<dbReference type="Pfam" id="PF12474">
    <property type="entry name" value="PKK"/>
    <property type="match status" value="2"/>
</dbReference>
<feature type="compositionally biased region" description="Low complexity" evidence="13">
    <location>
        <begin position="1344"/>
        <end position="1358"/>
    </location>
</feature>
<dbReference type="InterPro" id="IPR008271">
    <property type="entry name" value="Ser/Thr_kinase_AS"/>
</dbReference>
<feature type="compositionally biased region" description="Polar residues" evidence="13">
    <location>
        <begin position="695"/>
        <end position="705"/>
    </location>
</feature>
<dbReference type="PROSITE" id="PS00107">
    <property type="entry name" value="PROTEIN_KINASE_ATP"/>
    <property type="match status" value="1"/>
</dbReference>
<evidence type="ECO:0000256" key="2">
    <source>
        <dbReference type="ARBA" id="ARBA00012513"/>
    </source>
</evidence>
<feature type="compositionally biased region" description="Basic and acidic residues" evidence="13">
    <location>
        <begin position="453"/>
        <end position="464"/>
    </location>
</feature>
<feature type="binding site" evidence="11">
    <location>
        <position position="63"/>
    </location>
    <ligand>
        <name>ATP</name>
        <dbReference type="ChEBI" id="CHEBI:30616"/>
    </ligand>
</feature>
<feature type="region of interest" description="Disordered" evidence="13">
    <location>
        <begin position="910"/>
        <end position="1021"/>
    </location>
</feature>
<keyword evidence="16" id="KW-1185">Reference proteome</keyword>
<feature type="compositionally biased region" description="Polar residues" evidence="13">
    <location>
        <begin position="644"/>
        <end position="656"/>
    </location>
</feature>
<sequence length="1504" mass="171224">MASLLVRIFRLRGEKKRVRHYEKLRRDVDPKVTWDTLGELGDGAFGKVYKAQNRSNGSIAAAKAIEVRNEEQLEDYVTEIDILASCRHGNIVSLLDAIFFEGWLWILIEFCPGGALDDIMLELERGLTEQQISEVCCQTLQALSYLHQHHIIHRDLKAGNILLTMDGQVKLADFGVSAKNENTLQKRATFIGTPYWMAPEVIQCETSKDSPYTTKADIWSLGITLIEAAETEPPHHSLNPMRVLLKITKSQPPTLTNPRVWSSHFQDFLRRALQKNPESRWGAQQLQAHPFAYAGRDGRALKELIAEAKAEVTEEIEAESLLDLHCSLEEPVSTEWSENKTESTGIPEPPQEICLTPVPESPSTESPGRELPVHQVSHVSFRRTSLTPEKTAKRARRLSGAFLSLITRRKSGFWNENLSAAGDQMQSDVSEDQCNGPSDLMTSGNNGQQSLGKSKEFGSTEEHNVGNASTVIMDRKEEEETSTTDTTNKQDQPSDFFRTLDILKPGLPVETSEPSGEIGCDGENEEEQHIKLSRSADVLSLSSAPLDTYKLALTDSTLHSAQKHSVLIFALTLDTPTNRKHLEESTYKEMDYLDLAIKPKSQKRSTLPTVVATKATLLMDVTVERAEEESQKKQDQDTDADPHTNAQPQEPPQQSEVADGENIGGVNEESSVYQMQSISGAAEEHGVTREEDVTEQSVSNTQGSGQEDLEMPVTGEADKDVVLQSDMEVNKEKSEEFGDRSEEIHAVEGGEEQLKDVVLQSDMEVNKEKSEGSGDRSEKIHAVEGGEEQLKDVVLQSDMEVNKKKSEEFGDRSEKIHAVEGGEEQLKDVVLQSDMEVNNEKSEESGDRSEKIHAVECGEEQLKDVVLQSDMEVNKEKSEEFGDRSEKIHAVEGGEEQLKDVVLQSDMEVNKEKSEEFGDSSEKIPAVESVQGRPKEQEIQSDPEAIKEIGKKERSRTKTEKDVRAHIFETDGPDGELTEKLTVDVMPEQPEGTTEIPEAKEKEVTEAEKVEDKSTKYKPPKSMKKVSFIVMSQKRCKMEGNLSSITNGVSTGVQSSEPPLSPTNGNGPHQPHPVTTESTGDTPSQENPLPSPGPDGELNPGRRTVKRTRRFMVDGREVSVTTSKVISEKDNKEQQMRSVRRQELHALKLLQREEQREHGQLEQRLQQQREQMFRHIEQEMSRKKQYYDGELERLERQYLQNSSRMEAEHTARLKEEARRIKAQQEKEFSRKSAALRAVPKEEQRFVQKQQQELNEAMQKAVQEHKRKVASIEWEITAKSQQLQRAREAVIWDLEQRHLQEKYHLFKQQVKEQYSLQRQQLTKRHNKDKERALRFHQTLLEEQKSQQSQERSRFQRAQRTGSKARFQQFKMDLRKQGLSGMEQRQCLSQFTSEEESRQHQEWQTLQQSQEGQLKEVQEQCDANLAELQQLQNEKLQLLVEMEKKKIKGLDDEHTLELNEWKDKLACRKEVLEEDLARRRREKERTRRRGSEPENRFGARRPKFLL</sequence>
<evidence type="ECO:0000256" key="5">
    <source>
        <dbReference type="ARBA" id="ARBA00022679"/>
    </source>
</evidence>
<accession>A0AAY4AIA5</accession>
<dbReference type="SUPFAM" id="SSF56112">
    <property type="entry name" value="Protein kinase-like (PK-like)"/>
    <property type="match status" value="1"/>
</dbReference>
<feature type="region of interest" description="Disordered" evidence="13">
    <location>
        <begin position="423"/>
        <end position="496"/>
    </location>
</feature>
<dbReference type="Gene3D" id="3.30.200.20">
    <property type="entry name" value="Phosphorylase Kinase, domain 1"/>
    <property type="match status" value="1"/>
</dbReference>
<dbReference type="GeneTree" id="ENSGT00940000156818"/>
<feature type="compositionally biased region" description="Basic and acidic residues" evidence="13">
    <location>
        <begin position="728"/>
        <end position="752"/>
    </location>
</feature>
<dbReference type="Pfam" id="PF00069">
    <property type="entry name" value="Pkinase"/>
    <property type="match status" value="1"/>
</dbReference>
<dbReference type="Ensembl" id="ENSDCDT00010009080.1">
    <property type="protein sequence ID" value="ENSDCDP00010008643.1"/>
    <property type="gene ID" value="ENSDCDG00010003877.1"/>
</dbReference>
<evidence type="ECO:0000259" key="14">
    <source>
        <dbReference type="PROSITE" id="PS50011"/>
    </source>
</evidence>
<dbReference type="EC" id="2.7.11.1" evidence="2"/>
<evidence type="ECO:0000256" key="11">
    <source>
        <dbReference type="PROSITE-ProRule" id="PRU10141"/>
    </source>
</evidence>
<feature type="compositionally biased region" description="Basic and acidic residues" evidence="13">
    <location>
        <begin position="1476"/>
        <end position="1495"/>
    </location>
</feature>
<evidence type="ECO:0000256" key="4">
    <source>
        <dbReference type="ARBA" id="ARBA00022553"/>
    </source>
</evidence>
<evidence type="ECO:0000256" key="9">
    <source>
        <dbReference type="ARBA" id="ARBA00047899"/>
    </source>
</evidence>
<dbReference type="PANTHER" id="PTHR46538:SF4">
    <property type="entry name" value="NON-SPECIFIC SERINE_THREONINE PROTEIN KINASE"/>
    <property type="match status" value="1"/>
</dbReference>
<dbReference type="SMART" id="SM00220">
    <property type="entry name" value="S_TKc"/>
    <property type="match status" value="1"/>
</dbReference>
<feature type="region of interest" description="Disordered" evidence="13">
    <location>
        <begin position="1041"/>
        <end position="1138"/>
    </location>
</feature>
<evidence type="ECO:0000256" key="10">
    <source>
        <dbReference type="ARBA" id="ARBA00048679"/>
    </source>
</evidence>
<keyword evidence="4" id="KW-0597">Phosphoprotein</keyword>
<evidence type="ECO:0000256" key="8">
    <source>
        <dbReference type="ARBA" id="ARBA00022840"/>
    </source>
</evidence>
<keyword evidence="6 11" id="KW-0547">Nucleotide-binding</keyword>
<feature type="compositionally biased region" description="Basic and acidic residues" evidence="13">
    <location>
        <begin position="933"/>
        <end position="969"/>
    </location>
</feature>
<dbReference type="Gene3D" id="1.10.510.10">
    <property type="entry name" value="Transferase(Phosphotransferase) domain 1"/>
    <property type="match status" value="1"/>
</dbReference>
<feature type="region of interest" description="Disordered" evidence="13">
    <location>
        <begin position="1339"/>
        <end position="1365"/>
    </location>
</feature>
<feature type="domain" description="Protein kinase" evidence="14">
    <location>
        <begin position="34"/>
        <end position="292"/>
    </location>
</feature>
<evidence type="ECO:0000256" key="7">
    <source>
        <dbReference type="ARBA" id="ARBA00022777"/>
    </source>
</evidence>
<feature type="compositionally biased region" description="Basic and acidic residues" evidence="13">
    <location>
        <begin position="997"/>
        <end position="1015"/>
    </location>
</feature>
<reference evidence="15 16" key="1">
    <citation type="submission" date="2020-06" db="EMBL/GenBank/DDBJ databases">
        <authorList>
            <consortium name="Wellcome Sanger Institute Data Sharing"/>
        </authorList>
    </citation>
    <scope>NUCLEOTIDE SEQUENCE [LARGE SCALE GENOMIC DNA]</scope>
</reference>
<comment type="catalytic activity">
    <reaction evidence="10">
        <text>L-seryl-[protein] + ATP = O-phospho-L-seryl-[protein] + ADP + H(+)</text>
        <dbReference type="Rhea" id="RHEA:17989"/>
        <dbReference type="Rhea" id="RHEA-COMP:9863"/>
        <dbReference type="Rhea" id="RHEA-COMP:11604"/>
        <dbReference type="ChEBI" id="CHEBI:15378"/>
        <dbReference type="ChEBI" id="CHEBI:29999"/>
        <dbReference type="ChEBI" id="CHEBI:30616"/>
        <dbReference type="ChEBI" id="CHEBI:83421"/>
        <dbReference type="ChEBI" id="CHEBI:456216"/>
        <dbReference type="EC" id="2.7.11.1"/>
    </reaction>
</comment>